<gene>
    <name evidence="1" type="ORF">LAUMK13_01208</name>
</gene>
<dbReference type="Proteomes" id="UP000267289">
    <property type="component" value="Unassembled WGS sequence"/>
</dbReference>
<protein>
    <submittedName>
        <fullName evidence="1">Uncharacterized protein</fullName>
    </submittedName>
</protein>
<dbReference type="EMBL" id="UPHQ01000049">
    <property type="protein sequence ID" value="VBA36523.1"/>
    <property type="molecule type" value="Genomic_DNA"/>
</dbReference>
<keyword evidence="2" id="KW-1185">Reference proteome</keyword>
<dbReference type="AlphaFoldDB" id="A0A498PW88"/>
<sequence>MIDRTALGQFIFVHVVQGRSRLRQQWRKHGARQLLRGYPDQTERICVLTLTVLTHAM</sequence>
<reference evidence="1 2" key="1">
    <citation type="submission" date="2018-09" db="EMBL/GenBank/DDBJ databases">
        <authorList>
            <person name="Tagini F."/>
        </authorList>
    </citation>
    <scope>NUCLEOTIDE SEQUENCE [LARGE SCALE GENOMIC DNA]</scope>
    <source>
        <strain evidence="1 2">MK13</strain>
    </source>
</reference>
<accession>A0A498PW88</accession>
<name>A0A498PW88_9MYCO</name>
<proteinExistence type="predicted"/>
<evidence type="ECO:0000313" key="1">
    <source>
        <dbReference type="EMBL" id="VBA36523.1"/>
    </source>
</evidence>
<evidence type="ECO:0000313" key="2">
    <source>
        <dbReference type="Proteomes" id="UP000267289"/>
    </source>
</evidence>
<organism evidence="1 2">
    <name type="scientific">Mycobacterium innocens</name>
    <dbReference type="NCBI Taxonomy" id="2341083"/>
    <lineage>
        <taxon>Bacteria</taxon>
        <taxon>Bacillati</taxon>
        <taxon>Actinomycetota</taxon>
        <taxon>Actinomycetes</taxon>
        <taxon>Mycobacteriales</taxon>
        <taxon>Mycobacteriaceae</taxon>
        <taxon>Mycobacterium</taxon>
    </lineage>
</organism>